<accession>A0A543EAQ5</accession>
<dbReference type="InterPro" id="IPR042003">
    <property type="entry name" value="Sortase_E"/>
</dbReference>
<dbReference type="EMBL" id="VFPE01000008">
    <property type="protein sequence ID" value="TQM18662.1"/>
    <property type="molecule type" value="Genomic_DNA"/>
</dbReference>
<protein>
    <submittedName>
        <fullName evidence="5">Sortase A</fullName>
    </submittedName>
</protein>
<evidence type="ECO:0000256" key="1">
    <source>
        <dbReference type="ARBA" id="ARBA00022801"/>
    </source>
</evidence>
<dbReference type="NCBIfam" id="NF033747">
    <property type="entry name" value="class_E_sortase"/>
    <property type="match status" value="1"/>
</dbReference>
<comment type="caution">
    <text evidence="5">The sequence shown here is derived from an EMBL/GenBank/DDBJ whole genome shotgun (WGS) entry which is preliminary data.</text>
</comment>
<dbReference type="Gene3D" id="2.40.260.10">
    <property type="entry name" value="Sortase"/>
    <property type="match status" value="1"/>
</dbReference>
<dbReference type="Proteomes" id="UP000320235">
    <property type="component" value="Unassembled WGS sequence"/>
</dbReference>
<dbReference type="CDD" id="cd05830">
    <property type="entry name" value="Sortase_E"/>
    <property type="match status" value="1"/>
</dbReference>
<dbReference type="InterPro" id="IPR005754">
    <property type="entry name" value="Sortase"/>
</dbReference>
<feature type="region of interest" description="Disordered" evidence="3">
    <location>
        <begin position="72"/>
        <end position="112"/>
    </location>
</feature>
<feature type="active site" description="Acyl-thioester intermediate" evidence="2">
    <location>
        <position position="235"/>
    </location>
</feature>
<proteinExistence type="predicted"/>
<evidence type="ECO:0000313" key="6">
    <source>
        <dbReference type="Proteomes" id="UP000320235"/>
    </source>
</evidence>
<feature type="compositionally biased region" description="Low complexity" evidence="3">
    <location>
        <begin position="72"/>
        <end position="89"/>
    </location>
</feature>
<evidence type="ECO:0000256" key="3">
    <source>
        <dbReference type="SAM" id="MobiDB-lite"/>
    </source>
</evidence>
<gene>
    <name evidence="5" type="ORF">FB391_3794</name>
</gene>
<dbReference type="Pfam" id="PF04203">
    <property type="entry name" value="Sortase"/>
    <property type="match status" value="1"/>
</dbReference>
<dbReference type="InterPro" id="IPR023365">
    <property type="entry name" value="Sortase_dom-sf"/>
</dbReference>
<keyword evidence="4" id="KW-0812">Transmembrane</keyword>
<keyword evidence="4" id="KW-1133">Transmembrane helix</keyword>
<dbReference type="AlphaFoldDB" id="A0A543EAQ5"/>
<dbReference type="InterPro" id="IPR053465">
    <property type="entry name" value="Sortase_Class_E"/>
</dbReference>
<feature type="active site" description="Proton donor/acceptor" evidence="2">
    <location>
        <position position="167"/>
    </location>
</feature>
<keyword evidence="4" id="KW-0472">Membrane</keyword>
<sequence length="270" mass="29210">MLCENPPVDEAVAMSRGAARTKARPRRRVSVAGVIGELLITAGVIVLLYVVWQLWVGDMIYGAERNASGAAQSEQWQQEWQQQNPQAVAPTPGATGSDPVTAPPPVMAEPGDGEKFAVMRIPRFGSDYAVDMAGGVTRPRTLDPIGIGHYPGTMMPGQPGNFALAAHRTTWGKPFNRIADLHVGDAIVIETEAGWYTYRFRTLEYVKPSAVEVLLPVPQVKDAPAETAYMTMTSCSPMYAMTERIVAYSVFESFTPRTEAGPPASLQAVS</sequence>
<evidence type="ECO:0000313" key="5">
    <source>
        <dbReference type="EMBL" id="TQM18662.1"/>
    </source>
</evidence>
<organism evidence="5 6">
    <name type="scientific">Microbacterium kyungheense</name>
    <dbReference type="NCBI Taxonomy" id="1263636"/>
    <lineage>
        <taxon>Bacteria</taxon>
        <taxon>Bacillati</taxon>
        <taxon>Actinomycetota</taxon>
        <taxon>Actinomycetes</taxon>
        <taxon>Micrococcales</taxon>
        <taxon>Microbacteriaceae</taxon>
        <taxon>Microbacterium</taxon>
    </lineage>
</organism>
<feature type="transmembrane region" description="Helical" evidence="4">
    <location>
        <begin position="29"/>
        <end position="52"/>
    </location>
</feature>
<dbReference type="GO" id="GO:0016787">
    <property type="term" value="F:hydrolase activity"/>
    <property type="evidence" value="ECO:0007669"/>
    <property type="project" value="UniProtKB-KW"/>
</dbReference>
<name>A0A543EAQ5_9MICO</name>
<evidence type="ECO:0000256" key="4">
    <source>
        <dbReference type="SAM" id="Phobius"/>
    </source>
</evidence>
<reference evidence="5 6" key="1">
    <citation type="submission" date="2019-06" db="EMBL/GenBank/DDBJ databases">
        <title>Sequencing the genomes of 1000 actinobacteria strains.</title>
        <authorList>
            <person name="Klenk H.-P."/>
        </authorList>
    </citation>
    <scope>NUCLEOTIDE SEQUENCE [LARGE SCALE GENOMIC DNA]</scope>
    <source>
        <strain evidence="5 6">DSM 105492</strain>
    </source>
</reference>
<evidence type="ECO:0000256" key="2">
    <source>
        <dbReference type="PIRSR" id="PIRSR605754-1"/>
    </source>
</evidence>
<keyword evidence="1" id="KW-0378">Hydrolase</keyword>
<dbReference type="SUPFAM" id="SSF63817">
    <property type="entry name" value="Sortase"/>
    <property type="match status" value="1"/>
</dbReference>
<keyword evidence="6" id="KW-1185">Reference proteome</keyword>